<feature type="compositionally biased region" description="Basic residues" evidence="1">
    <location>
        <begin position="61"/>
        <end position="73"/>
    </location>
</feature>
<organism evidence="2 3">
    <name type="scientific">Carpediemonas membranifera</name>
    <dbReference type="NCBI Taxonomy" id="201153"/>
    <lineage>
        <taxon>Eukaryota</taxon>
        <taxon>Metamonada</taxon>
        <taxon>Carpediemonas-like organisms</taxon>
        <taxon>Carpediemonas</taxon>
    </lineage>
</organism>
<keyword evidence="3" id="KW-1185">Reference proteome</keyword>
<evidence type="ECO:0000313" key="3">
    <source>
        <dbReference type="Proteomes" id="UP000717585"/>
    </source>
</evidence>
<comment type="caution">
    <text evidence="2">The sequence shown here is derived from an EMBL/GenBank/DDBJ whole genome shotgun (WGS) entry which is preliminary data.</text>
</comment>
<evidence type="ECO:0000256" key="1">
    <source>
        <dbReference type="SAM" id="MobiDB-lite"/>
    </source>
</evidence>
<proteinExistence type="predicted"/>
<feature type="region of interest" description="Disordered" evidence="1">
    <location>
        <begin position="54"/>
        <end position="85"/>
    </location>
</feature>
<dbReference type="SUPFAM" id="SSF50985">
    <property type="entry name" value="RCC1/BLIP-II"/>
    <property type="match status" value="1"/>
</dbReference>
<dbReference type="EMBL" id="JAHDYR010000011">
    <property type="protein sequence ID" value="KAG9395374.1"/>
    <property type="molecule type" value="Genomic_DNA"/>
</dbReference>
<accession>A0A8J6B6M9</accession>
<name>A0A8J6B6M9_9EUKA</name>
<evidence type="ECO:0000313" key="2">
    <source>
        <dbReference type="EMBL" id="KAG9395374.1"/>
    </source>
</evidence>
<gene>
    <name evidence="2" type="ORF">J8273_2941</name>
</gene>
<dbReference type="InterPro" id="IPR009091">
    <property type="entry name" value="RCC1/BLIP-II"/>
</dbReference>
<dbReference type="Proteomes" id="UP000717585">
    <property type="component" value="Unassembled WGS sequence"/>
</dbReference>
<dbReference type="Gene3D" id="2.130.10.30">
    <property type="entry name" value="Regulator of chromosome condensation 1/beta-lactamase-inhibitor protein II"/>
    <property type="match status" value="1"/>
</dbReference>
<reference evidence="2" key="1">
    <citation type="submission" date="2021-05" db="EMBL/GenBank/DDBJ databases">
        <title>A free-living protist that lacks canonical eukaryotic 1 DNA replication and segregation systems.</title>
        <authorList>
            <person name="Salas-Leiva D.E."/>
            <person name="Tromer E.C."/>
            <person name="Curtis B.A."/>
            <person name="Jerlstrom-Hultqvist J."/>
            <person name="Kolisko M."/>
            <person name="Yi Z."/>
            <person name="Salas-Leiva J.S."/>
            <person name="Gallot-Lavallee L."/>
            <person name="Kops G.J.P.L."/>
            <person name="Archibald J.M."/>
            <person name="Simpson A.G.B."/>
            <person name="Roger A.J."/>
        </authorList>
    </citation>
    <scope>NUCLEOTIDE SEQUENCE</scope>
    <source>
        <strain evidence="2">BICM</strain>
    </source>
</reference>
<sequence length="535" mass="58835">MDDLQSFSDQQHLKSALMAAYRQSCLDTADIPGDVPSLIAAAFQAEFGRRIATNASSARKNAGRKAKQKRRGRITPEPEAPSDCPDELLAMLGNLPPMGLEAQAHIDHAVSILASGPPLSMNVELADGQELPAALHTLLQGTLWAVLMAAGADPDLFDEDKEADDLSETVYLPVDKTIWFLCRKFYFAHQVAESHGARYSSAECLSRWYAGRLLVSDRRTKYHHIPLPGVLQAYQSHGTFLAITPRGVFGWGANLTNQLGQVDHESFVPRPTRFTFKTCPRVAEFEASLPMWCKDKLVLAAGVARDYILISTAAGLVVSGETSLWNSSADDGRDGFMEVALPAGFVPDSMIVVNYLAILSMGDRQMIAGSNGLGQLGLGHINPAESFVRLPYRVDRVIMNDSSFNIFLSNGQLIIVGEVPRSFVKSGLLPGFEGEDPTTPTQLQFPSWPKALCFSQGTAEYLTWVADGRSFFWSRHASFDIPFEVSAFSEPDCVADNDGQWFRFSRVRNKVPRFTRCQRPAATICEMVPIHGPME</sequence>
<protein>
    <submittedName>
        <fullName evidence="2">Uncharacterized protein</fullName>
    </submittedName>
</protein>
<dbReference type="AlphaFoldDB" id="A0A8J6B6M9"/>